<reference evidence="3" key="1">
    <citation type="journal article" date="2019" name="Gigascience">
        <title>De novo genome assembly of the endangered Acer yangbiense, a plant species with extremely small populations endemic to Yunnan Province, China.</title>
        <authorList>
            <person name="Yang J."/>
            <person name="Wariss H.M."/>
            <person name="Tao L."/>
            <person name="Zhang R."/>
            <person name="Yun Q."/>
            <person name="Hollingsworth P."/>
            <person name="Dao Z."/>
            <person name="Luo G."/>
            <person name="Guo H."/>
            <person name="Ma Y."/>
            <person name="Sun W."/>
        </authorList>
    </citation>
    <scope>NUCLEOTIDE SEQUENCE [LARGE SCALE GENOMIC DNA]</scope>
    <source>
        <strain evidence="3">cv. br00</strain>
    </source>
</reference>
<gene>
    <name evidence="2" type="ORF">DKX38_002641</name>
</gene>
<feature type="region of interest" description="Disordered" evidence="1">
    <location>
        <begin position="117"/>
        <end position="159"/>
    </location>
</feature>
<dbReference type="PANTHER" id="PTHR37613">
    <property type="entry name" value="DUF4378 DOMAIN PROTEIN"/>
    <property type="match status" value="1"/>
</dbReference>
<organism evidence="2 3">
    <name type="scientific">Salix brachista</name>
    <dbReference type="NCBI Taxonomy" id="2182728"/>
    <lineage>
        <taxon>Eukaryota</taxon>
        <taxon>Viridiplantae</taxon>
        <taxon>Streptophyta</taxon>
        <taxon>Embryophyta</taxon>
        <taxon>Tracheophyta</taxon>
        <taxon>Spermatophyta</taxon>
        <taxon>Magnoliopsida</taxon>
        <taxon>eudicotyledons</taxon>
        <taxon>Gunneridae</taxon>
        <taxon>Pentapetalae</taxon>
        <taxon>rosids</taxon>
        <taxon>fabids</taxon>
        <taxon>Malpighiales</taxon>
        <taxon>Salicaceae</taxon>
        <taxon>Saliceae</taxon>
        <taxon>Salix</taxon>
    </lineage>
</organism>
<dbReference type="AlphaFoldDB" id="A0A5N5NPG2"/>
<proteinExistence type="predicted"/>
<evidence type="ECO:0000256" key="1">
    <source>
        <dbReference type="SAM" id="MobiDB-lite"/>
    </source>
</evidence>
<accession>A0A5N5NPG2</accession>
<evidence type="ECO:0000313" key="2">
    <source>
        <dbReference type="EMBL" id="KAB5568848.1"/>
    </source>
</evidence>
<protein>
    <recommendedName>
        <fullName evidence="4">DUF4378 domain-containing protein</fullName>
    </recommendedName>
</protein>
<sequence length="434" mass="49029">MAITETKPVKQLRELLQEQQEPFILNIYLLERGYSRKSSNSESSSRFCHVNSRKSLKRYVSRRLNTSKRVNPQGSKVLRAVLNKVISIKQGLRINSSDHRDGKLKVKKGTNRKLQQQGIEDNRQLSPASVLEGIPTHGPFPFQNNNTEDSSAAEEENPSKTKVILPKELTEDCILSASLWKVLFDSPNEKPICTEATERQLVQSYSSPRYLKSKMVLQQMKQLLFDYVKEIVETKGRERKQQCHHKQFYRSEELGSIIGENTRPWDKQSGNESNMTKLLNLDVLCSEQELSSYKSERKDSGLEIGDTAFVLLESEQDWNGYELQSEIGSEIGETILEELVNDMESLMSQPRAYDNLMEGQFAGSGMMSEACSVEHEALIKPVLKVPQGQADLFMVVTAGLVAEIAEANFGQLASRHVKKAYLVQLGKTVGKPPE</sequence>
<dbReference type="PANTHER" id="PTHR37613:SF4">
    <property type="entry name" value="DUF4378 DOMAIN-CONTAINING PROTEIN"/>
    <property type="match status" value="1"/>
</dbReference>
<comment type="caution">
    <text evidence="2">The sequence shown here is derived from an EMBL/GenBank/DDBJ whole genome shotgun (WGS) entry which is preliminary data.</text>
</comment>
<evidence type="ECO:0008006" key="4">
    <source>
        <dbReference type="Google" id="ProtNLM"/>
    </source>
</evidence>
<dbReference type="EMBL" id="VDCV01000002">
    <property type="protein sequence ID" value="KAB5568848.1"/>
    <property type="molecule type" value="Genomic_DNA"/>
</dbReference>
<keyword evidence="3" id="KW-1185">Reference proteome</keyword>
<feature type="compositionally biased region" description="Polar residues" evidence="1">
    <location>
        <begin position="117"/>
        <end position="127"/>
    </location>
</feature>
<evidence type="ECO:0000313" key="3">
    <source>
        <dbReference type="Proteomes" id="UP000326939"/>
    </source>
</evidence>
<name>A0A5N5NPG2_9ROSI</name>
<dbReference type="Proteomes" id="UP000326939">
    <property type="component" value="Chromosome 2"/>
</dbReference>